<dbReference type="Pfam" id="PF09349">
    <property type="entry name" value="OHCU_decarbox"/>
    <property type="match status" value="1"/>
</dbReference>
<reference evidence="1 2" key="1">
    <citation type="journal article" date="2018" name="New Phytol.">
        <title>Phylogenomics of Endogonaceae and evolution of mycorrhizas within Mucoromycota.</title>
        <authorList>
            <person name="Chang Y."/>
            <person name="Desiro A."/>
            <person name="Na H."/>
            <person name="Sandor L."/>
            <person name="Lipzen A."/>
            <person name="Clum A."/>
            <person name="Barry K."/>
            <person name="Grigoriev I.V."/>
            <person name="Martin F.M."/>
            <person name="Stajich J.E."/>
            <person name="Smith M.E."/>
            <person name="Bonito G."/>
            <person name="Spatafora J.W."/>
        </authorList>
    </citation>
    <scope>NUCLEOTIDE SEQUENCE [LARGE SCALE GENOMIC DNA]</scope>
    <source>
        <strain evidence="1 2">GMNB39</strain>
    </source>
</reference>
<dbReference type="PANTHER" id="PTHR37987:SF1">
    <property type="entry name" value="OXO-4-HYDROXY-4-CARBOXY-5-UREIDOIMIDAZOLINE DECARBOXYLASE DOMAIN-CONTAINING PROTEIN"/>
    <property type="match status" value="1"/>
</dbReference>
<comment type="caution">
    <text evidence="1">The sequence shown here is derived from an EMBL/GenBank/DDBJ whole genome shotgun (WGS) entry which is preliminary data.</text>
</comment>
<dbReference type="InterPro" id="IPR018020">
    <property type="entry name" value="OHCU_decarboxylase"/>
</dbReference>
<evidence type="ECO:0000313" key="2">
    <source>
        <dbReference type="Proteomes" id="UP000268093"/>
    </source>
</evidence>
<dbReference type="EMBL" id="RBNI01001705">
    <property type="protein sequence ID" value="RUP50074.1"/>
    <property type="molecule type" value="Genomic_DNA"/>
</dbReference>
<sequence>MSVLPPISELNTASRDGFLVAVNTLFEVAPPLGDHLYAGRPYSSYGELIDRAQALIQSDKLTREEKIEVINAHPRIGEHPANLSALSLKEQGYQERTVSPQEQQVNRTLAKLNENYEARYGFKFVVFVNGRPRTEIIKVIGQRLATDNVDEELTTGLTDMMAIARDRLNKLGRQ</sequence>
<dbReference type="PANTHER" id="PTHR37987">
    <property type="entry name" value="CHROMOSOME 9, WHOLE GENOME SHOTGUN SEQUENCE"/>
    <property type="match status" value="1"/>
</dbReference>
<dbReference type="AlphaFoldDB" id="A0A433DGW3"/>
<proteinExistence type="predicted"/>
<name>A0A433DGW3_9FUNG</name>
<accession>A0A433DGW3</accession>
<keyword evidence="2" id="KW-1185">Reference proteome</keyword>
<dbReference type="GO" id="GO:0006144">
    <property type="term" value="P:purine nucleobase metabolic process"/>
    <property type="evidence" value="ECO:0007669"/>
    <property type="project" value="UniProtKB-KW"/>
</dbReference>
<dbReference type="Gene3D" id="1.10.3330.10">
    <property type="entry name" value="Oxo-4-hydroxy-4-carboxy-5-ureidoimidazoline decarboxylase"/>
    <property type="match status" value="1"/>
</dbReference>
<dbReference type="InterPro" id="IPR036778">
    <property type="entry name" value="OHCU_decarboxylase_sf"/>
</dbReference>
<dbReference type="OrthoDB" id="5398391at2759"/>
<gene>
    <name evidence="1" type="ORF">BC936DRAFT_140442</name>
</gene>
<evidence type="ECO:0000313" key="1">
    <source>
        <dbReference type="EMBL" id="RUP50074.1"/>
    </source>
</evidence>
<protein>
    <submittedName>
        <fullName evidence="1">Oxo-4-hydroxy-4-carboxy-5-ureidoimidazoline decarboxylase</fullName>
    </submittedName>
</protein>
<dbReference type="SUPFAM" id="SSF158694">
    <property type="entry name" value="UraD-Like"/>
    <property type="match status" value="1"/>
</dbReference>
<dbReference type="Proteomes" id="UP000268093">
    <property type="component" value="Unassembled WGS sequence"/>
</dbReference>
<organism evidence="1 2">
    <name type="scientific">Jimgerdemannia flammicorona</name>
    <dbReference type="NCBI Taxonomy" id="994334"/>
    <lineage>
        <taxon>Eukaryota</taxon>
        <taxon>Fungi</taxon>
        <taxon>Fungi incertae sedis</taxon>
        <taxon>Mucoromycota</taxon>
        <taxon>Mucoromycotina</taxon>
        <taxon>Endogonomycetes</taxon>
        <taxon>Endogonales</taxon>
        <taxon>Endogonaceae</taxon>
        <taxon>Jimgerdemannia</taxon>
    </lineage>
</organism>